<keyword evidence="1" id="KW-0028">Amino-acid biosynthesis</keyword>
<evidence type="ECO:0000256" key="1">
    <source>
        <dbReference type="ARBA" id="ARBA00022605"/>
    </source>
</evidence>
<evidence type="ECO:0000256" key="5">
    <source>
        <dbReference type="PIRSR" id="PIRSR000443-1"/>
    </source>
</evidence>
<dbReference type="InterPro" id="IPR008220">
    <property type="entry name" value="HAT_MetX-like"/>
</dbReference>
<dbReference type="AlphaFoldDB" id="R4WQ36"/>
<keyword evidence="3" id="KW-0486">Methionine biosynthesis</keyword>
<dbReference type="GO" id="GO:0016747">
    <property type="term" value="F:acyltransferase activity, transferring groups other than amino-acyl groups"/>
    <property type="evidence" value="ECO:0007669"/>
    <property type="project" value="InterPro"/>
</dbReference>
<evidence type="ECO:0000256" key="4">
    <source>
        <dbReference type="ARBA" id="ARBA00023315"/>
    </source>
</evidence>
<dbReference type="KEGG" id="buo:BRPE64_CCDS06750"/>
<dbReference type="InterPro" id="IPR000073">
    <property type="entry name" value="AB_hydrolase_1"/>
</dbReference>
<dbReference type="GO" id="GO:0009086">
    <property type="term" value="P:methionine biosynthetic process"/>
    <property type="evidence" value="ECO:0007669"/>
    <property type="project" value="UniProtKB-KW"/>
</dbReference>
<protein>
    <submittedName>
        <fullName evidence="7">Alpha/beta hydrolase fold protein</fullName>
    </submittedName>
</protein>
<dbReference type="GO" id="GO:0016787">
    <property type="term" value="F:hydrolase activity"/>
    <property type="evidence" value="ECO:0007669"/>
    <property type="project" value="UniProtKB-KW"/>
</dbReference>
<feature type="active site" evidence="5">
    <location>
        <position position="312"/>
    </location>
</feature>
<dbReference type="Pfam" id="PF00561">
    <property type="entry name" value="Abhydrolase_1"/>
    <property type="match status" value="1"/>
</dbReference>
<feature type="active site" evidence="5">
    <location>
        <position position="283"/>
    </location>
</feature>
<sequence length="341" mass="36751">MTLTMHHPDMQPGWIDAPHRGVSLGRFALESGAHIDDLFVSYVVHGNLDDRTRPVVLGLCAIGSTHHRLDFLIGAGRALDPSRTTVIVVDALGNGLSSSPSNSSTQGGTQFPHFTIRDMMRSQKALLDHLGIEALDAVVGASMGGMQALQWGVSYPRFMKTLVALVPMAKTTPWSQAINHAGRRALETSGGDWSAWLAVMHVLAMRTPERFAEDVAQAGSTHAWFEQRAAWFRKQRFDALDWIYQSHAYDAHDVGTSPGFDGDTAKALASIAAPTLIGVPALDLYNPVEAGEWAAAQIRHGRLLRVPSMSGHMAASDADPAAAARLNGEIASFMCNIEALP</sequence>
<keyword evidence="2" id="KW-0808">Transferase</keyword>
<dbReference type="PANTHER" id="PTHR32268">
    <property type="entry name" value="HOMOSERINE O-ACETYLTRANSFERASE"/>
    <property type="match status" value="1"/>
</dbReference>
<dbReference type="Gene3D" id="3.40.50.1820">
    <property type="entry name" value="alpha/beta hydrolase"/>
    <property type="match status" value="1"/>
</dbReference>
<dbReference type="Proteomes" id="UP000013966">
    <property type="component" value="Chromosome 3"/>
</dbReference>
<evidence type="ECO:0000256" key="2">
    <source>
        <dbReference type="ARBA" id="ARBA00022679"/>
    </source>
</evidence>
<organism evidence="7 8">
    <name type="scientific">Caballeronia insecticola</name>
    <dbReference type="NCBI Taxonomy" id="758793"/>
    <lineage>
        <taxon>Bacteria</taxon>
        <taxon>Pseudomonadati</taxon>
        <taxon>Pseudomonadota</taxon>
        <taxon>Betaproteobacteria</taxon>
        <taxon>Burkholderiales</taxon>
        <taxon>Burkholderiaceae</taxon>
        <taxon>Caballeronia</taxon>
    </lineage>
</organism>
<dbReference type="EMBL" id="AP013060">
    <property type="protein sequence ID" value="BAN26758.1"/>
    <property type="molecule type" value="Genomic_DNA"/>
</dbReference>
<dbReference type="SUPFAM" id="SSF53474">
    <property type="entry name" value="alpha/beta-Hydrolases"/>
    <property type="match status" value="1"/>
</dbReference>
<dbReference type="InterPro" id="IPR029058">
    <property type="entry name" value="AB_hydrolase_fold"/>
</dbReference>
<keyword evidence="7" id="KW-0378">Hydrolase</keyword>
<dbReference type="PATRIC" id="fig|758793.3.peg.4986"/>
<keyword evidence="4" id="KW-0012">Acyltransferase</keyword>
<reference evidence="7 8" key="1">
    <citation type="journal article" date="2013" name="Genome Announc.">
        <title>Complete Genome Sequence of Burkholderia sp. Strain RPE64, Bacterial Symbiont of the Bean Bug Riptortus pedestris.</title>
        <authorList>
            <person name="Shibata T.F."/>
            <person name="Maeda T."/>
            <person name="Nikoh N."/>
            <person name="Yamaguchi K."/>
            <person name="Oshima K."/>
            <person name="Hattori M."/>
            <person name="Nishiyama T."/>
            <person name="Hasebe M."/>
            <person name="Fukatsu T."/>
            <person name="Kikuchi Y."/>
            <person name="Shigenobu S."/>
        </authorList>
    </citation>
    <scope>NUCLEOTIDE SEQUENCE [LARGE SCALE GENOMIC DNA]</scope>
</reference>
<feature type="active site" description="Nucleophile" evidence="5">
    <location>
        <position position="142"/>
    </location>
</feature>
<dbReference type="STRING" id="758793.BRPE64_CCDS06750"/>
<keyword evidence="8" id="KW-1185">Reference proteome</keyword>
<dbReference type="HOGENOM" id="CLU_028760_2_0_4"/>
<gene>
    <name evidence="7" type="ORF">BRPE64_CCDS06750</name>
</gene>
<reference evidence="7 8" key="2">
    <citation type="journal article" date="2018" name="Int. J. Syst. Evol. Microbiol.">
        <title>Burkholderia insecticola sp. nov., a gut symbiotic bacterium of the bean bug Riptortus pedestris.</title>
        <authorList>
            <person name="Takeshita K."/>
            <person name="Tamaki H."/>
            <person name="Ohbayashi T."/>
            <person name="Meng X.-Y."/>
            <person name="Sone T."/>
            <person name="Mitani Y."/>
            <person name="Peeters C."/>
            <person name="Kikuchi Y."/>
            <person name="Vandamme P."/>
        </authorList>
    </citation>
    <scope>NUCLEOTIDE SEQUENCE [LARGE SCALE GENOMIC DNA]</scope>
    <source>
        <strain evidence="7">RPE64</strain>
    </source>
</reference>
<dbReference type="PIRSF" id="PIRSF000443">
    <property type="entry name" value="Homoser_Ac_trans"/>
    <property type="match status" value="1"/>
</dbReference>
<accession>R4WQ36</accession>
<evidence type="ECO:0000313" key="8">
    <source>
        <dbReference type="Proteomes" id="UP000013966"/>
    </source>
</evidence>
<evidence type="ECO:0000256" key="3">
    <source>
        <dbReference type="ARBA" id="ARBA00023167"/>
    </source>
</evidence>
<proteinExistence type="predicted"/>
<evidence type="ECO:0000259" key="6">
    <source>
        <dbReference type="Pfam" id="PF00561"/>
    </source>
</evidence>
<evidence type="ECO:0000313" key="7">
    <source>
        <dbReference type="EMBL" id="BAN26758.1"/>
    </source>
</evidence>
<dbReference type="PANTHER" id="PTHR32268:SF11">
    <property type="entry name" value="HOMOSERINE O-ACETYLTRANSFERASE"/>
    <property type="match status" value="1"/>
</dbReference>
<feature type="domain" description="AB hydrolase-1" evidence="6">
    <location>
        <begin position="75"/>
        <end position="180"/>
    </location>
</feature>
<name>R4WQ36_9BURK</name>